<reference evidence="1" key="2">
    <citation type="submission" date="2022-01" db="EMBL/GenBank/DDBJ databases">
        <authorList>
            <person name="Yamashiro T."/>
            <person name="Shiraishi A."/>
            <person name="Satake H."/>
            <person name="Nakayama K."/>
        </authorList>
    </citation>
    <scope>NUCLEOTIDE SEQUENCE</scope>
</reference>
<reference evidence="1" key="1">
    <citation type="journal article" date="2022" name="Int. J. Mol. Sci.">
        <title>Draft Genome of Tanacetum Coccineum: Genomic Comparison of Closely Related Tanacetum-Family Plants.</title>
        <authorList>
            <person name="Yamashiro T."/>
            <person name="Shiraishi A."/>
            <person name="Nakayama K."/>
            <person name="Satake H."/>
        </authorList>
    </citation>
    <scope>NUCLEOTIDE SEQUENCE</scope>
</reference>
<accession>A0ABQ5EC83</accession>
<evidence type="ECO:0000313" key="1">
    <source>
        <dbReference type="EMBL" id="GJT48467.1"/>
    </source>
</evidence>
<keyword evidence="2" id="KW-1185">Reference proteome</keyword>
<sequence>MPHNATFQTNYLDAFDSDCDEAPGAQAVLMANLSSYDSDIISKTKSEVAQNNTSTEQQNSMIMSVFDEISNTVANCNTESIKNKDLNASLTAELESYKEQVKQFEERQKVNLIEREKYIDSQMNDMILNKNTNFTSFQKEIDTLKSTLSKRVKENESLVTKIDVLKKQSKEKELFKDFDNGLNLEINEVKTVFNKMEAAVEQCSVDKKCFEIQKKELLLVNDRLLELIISQDIVHTVVNSLADVIDYKSMESSYIEEYSRNLTLEAEL</sequence>
<dbReference type="EMBL" id="BQNB010016156">
    <property type="protein sequence ID" value="GJT48467.1"/>
    <property type="molecule type" value="Genomic_DNA"/>
</dbReference>
<organism evidence="1 2">
    <name type="scientific">Tanacetum coccineum</name>
    <dbReference type="NCBI Taxonomy" id="301880"/>
    <lineage>
        <taxon>Eukaryota</taxon>
        <taxon>Viridiplantae</taxon>
        <taxon>Streptophyta</taxon>
        <taxon>Embryophyta</taxon>
        <taxon>Tracheophyta</taxon>
        <taxon>Spermatophyta</taxon>
        <taxon>Magnoliopsida</taxon>
        <taxon>eudicotyledons</taxon>
        <taxon>Gunneridae</taxon>
        <taxon>Pentapetalae</taxon>
        <taxon>asterids</taxon>
        <taxon>campanulids</taxon>
        <taxon>Asterales</taxon>
        <taxon>Asteraceae</taxon>
        <taxon>Asteroideae</taxon>
        <taxon>Anthemideae</taxon>
        <taxon>Anthemidinae</taxon>
        <taxon>Tanacetum</taxon>
    </lineage>
</organism>
<proteinExistence type="predicted"/>
<comment type="caution">
    <text evidence="1">The sequence shown here is derived from an EMBL/GenBank/DDBJ whole genome shotgun (WGS) entry which is preliminary data.</text>
</comment>
<gene>
    <name evidence="1" type="ORF">Tco_0974624</name>
</gene>
<protein>
    <submittedName>
        <fullName evidence="1">Uncharacterized protein</fullName>
    </submittedName>
</protein>
<dbReference type="Proteomes" id="UP001151760">
    <property type="component" value="Unassembled WGS sequence"/>
</dbReference>
<name>A0ABQ5EC83_9ASTR</name>
<evidence type="ECO:0000313" key="2">
    <source>
        <dbReference type="Proteomes" id="UP001151760"/>
    </source>
</evidence>